<dbReference type="Pfam" id="PF00395">
    <property type="entry name" value="SLH"/>
    <property type="match status" value="3"/>
</dbReference>
<name>A0ABN0VSA7_9BACI</name>
<dbReference type="SUPFAM" id="SSF52743">
    <property type="entry name" value="Subtilisin-like"/>
    <property type="match status" value="1"/>
</dbReference>
<evidence type="ECO:0000256" key="4">
    <source>
        <dbReference type="ARBA" id="ARBA00022525"/>
    </source>
</evidence>
<dbReference type="PROSITE" id="PS51892">
    <property type="entry name" value="SUBTILASE"/>
    <property type="match status" value="1"/>
</dbReference>
<dbReference type="InterPro" id="IPR034202">
    <property type="entry name" value="Subtilisin_Carlsberg-like"/>
</dbReference>
<evidence type="ECO:0000256" key="9">
    <source>
        <dbReference type="ARBA" id="ARBA00022825"/>
    </source>
</evidence>
<evidence type="ECO:0000256" key="7">
    <source>
        <dbReference type="ARBA" id="ARBA00022729"/>
    </source>
</evidence>
<dbReference type="PROSITE" id="PS00136">
    <property type="entry name" value="SUBTILASE_ASP"/>
    <property type="match status" value="1"/>
</dbReference>
<keyword evidence="9 11" id="KW-0720">Serine protease</keyword>
<feature type="domain" description="SLH" evidence="14">
    <location>
        <begin position="475"/>
        <end position="534"/>
    </location>
</feature>
<dbReference type="RefSeq" id="WP_343795671.1">
    <property type="nucleotide sequence ID" value="NZ_BAAADJ010000004.1"/>
</dbReference>
<keyword evidence="4" id="KW-0964">Secreted</keyword>
<dbReference type="InterPro" id="IPR023827">
    <property type="entry name" value="Peptidase_S8_Asp-AS"/>
</dbReference>
<keyword evidence="7 13" id="KW-0732">Signal</keyword>
<feature type="chain" id="PRO_5046176575" description="SLH domain-containing protein" evidence="13">
    <location>
        <begin position="26"/>
        <end position="654"/>
    </location>
</feature>
<dbReference type="EMBL" id="BAAADJ010000004">
    <property type="protein sequence ID" value="GAA0315631.1"/>
    <property type="molecule type" value="Genomic_DNA"/>
</dbReference>
<feature type="domain" description="SLH" evidence="14">
    <location>
        <begin position="599"/>
        <end position="654"/>
    </location>
</feature>
<dbReference type="InterPro" id="IPR000209">
    <property type="entry name" value="Peptidase_S8/S53_dom"/>
</dbReference>
<dbReference type="PANTHER" id="PTHR43806:SF11">
    <property type="entry name" value="CEREVISIN-RELATED"/>
    <property type="match status" value="1"/>
</dbReference>
<dbReference type="InterPro" id="IPR015500">
    <property type="entry name" value="Peptidase_S8_subtilisin-rel"/>
</dbReference>
<keyword evidence="6" id="KW-0479">Metal-binding</keyword>
<protein>
    <recommendedName>
        <fullName evidence="14">SLH domain-containing protein</fullName>
    </recommendedName>
</protein>
<feature type="active site" description="Charge relay system" evidence="11">
    <location>
        <position position="339"/>
    </location>
</feature>
<evidence type="ECO:0000256" key="2">
    <source>
        <dbReference type="ARBA" id="ARBA00004613"/>
    </source>
</evidence>
<proteinExistence type="inferred from homology"/>
<evidence type="ECO:0000259" key="14">
    <source>
        <dbReference type="PROSITE" id="PS51272"/>
    </source>
</evidence>
<evidence type="ECO:0000313" key="16">
    <source>
        <dbReference type="Proteomes" id="UP001500782"/>
    </source>
</evidence>
<keyword evidence="10" id="KW-0106">Calcium</keyword>
<reference evidence="15 16" key="1">
    <citation type="journal article" date="2019" name="Int. J. Syst. Evol. Microbiol.">
        <title>The Global Catalogue of Microorganisms (GCM) 10K type strain sequencing project: providing services to taxonomists for standard genome sequencing and annotation.</title>
        <authorList>
            <consortium name="The Broad Institute Genomics Platform"/>
            <consortium name="The Broad Institute Genome Sequencing Center for Infectious Disease"/>
            <person name="Wu L."/>
            <person name="Ma J."/>
        </authorList>
    </citation>
    <scope>NUCLEOTIDE SEQUENCE [LARGE SCALE GENOMIC DNA]</scope>
    <source>
        <strain evidence="15 16">JCM 9731</strain>
    </source>
</reference>
<feature type="active site" description="Charge relay system" evidence="11">
    <location>
        <position position="140"/>
    </location>
</feature>
<evidence type="ECO:0000256" key="10">
    <source>
        <dbReference type="ARBA" id="ARBA00022837"/>
    </source>
</evidence>
<dbReference type="PROSITE" id="PS00137">
    <property type="entry name" value="SUBTILASE_HIS"/>
    <property type="match status" value="1"/>
</dbReference>
<dbReference type="PANTHER" id="PTHR43806">
    <property type="entry name" value="PEPTIDASE S8"/>
    <property type="match status" value="1"/>
</dbReference>
<dbReference type="InterPro" id="IPR050131">
    <property type="entry name" value="Peptidase_S8_subtilisin-like"/>
</dbReference>
<evidence type="ECO:0000256" key="12">
    <source>
        <dbReference type="RuleBase" id="RU003355"/>
    </source>
</evidence>
<dbReference type="InterPro" id="IPR036852">
    <property type="entry name" value="Peptidase_S8/S53_dom_sf"/>
</dbReference>
<sequence>MLRKLSIYLIIFLLIFSSFSVNVFAEDQEEVNEYIIQFEQEIPLEYINQLGFELMYTYSSIDSVAVKGTSSQLNQLVNIIPVRIITENKPAQVTSTTISNTSPPISNQSQTHSWGYETINISPSVSNGLTGKGVRVAILDTGIDTEHPDLVVKGGTCVAKECPSGFDDNNGHGTHVAGIISAQDNQIGVLGIAPNVDLYAIKALDQNGDGSTATILAGVEWAIQNEMDIVNLSVTTKADDPALRSILQKASEQGILLIASSGNYGTQDTGTNTMMYPAKYPTVIAVGGVTEEMTRVRTSSTGEELELAAPGEDILSTFPADISIEGKDSMGYVLMTGTSMAAPFVTGILALQKESDPARTSDELRVLLQTTAKDLGVKGKDNQFGYGLVQGSNSPDKVDGNQVFVTSVANGKVEIEVVTSDAVESVSVLRGESQVTSLAETTFTDYVLPGQYVYTFEFSYANGSLVSIPVTANVTEPPFTDISMTQWFAPHLVYLHHEEMISGVTETKMEPDALITRAQAVAIIGRAVGLNGEKRDSVFSDVGKGNFASGYIQSAYENKILAGFPDGTFRPDQPVTRAEMAILIAKAYRLEDKTPYPYSDLSERVTGYEAINKIANANITVGYPDGTFKPYEPMTRATFAVFIARAENHFFKVE</sequence>
<evidence type="ECO:0000256" key="13">
    <source>
        <dbReference type="SAM" id="SignalP"/>
    </source>
</evidence>
<keyword evidence="16" id="KW-1185">Reference proteome</keyword>
<evidence type="ECO:0000313" key="15">
    <source>
        <dbReference type="EMBL" id="GAA0315631.1"/>
    </source>
</evidence>
<feature type="active site" description="Charge relay system" evidence="11">
    <location>
        <position position="172"/>
    </location>
</feature>
<dbReference type="Pfam" id="PF00082">
    <property type="entry name" value="Peptidase_S8"/>
    <property type="match status" value="1"/>
</dbReference>
<dbReference type="Proteomes" id="UP001500782">
    <property type="component" value="Unassembled WGS sequence"/>
</dbReference>
<comment type="caution">
    <text evidence="15">The sequence shown here is derived from an EMBL/GenBank/DDBJ whole genome shotgun (WGS) entry which is preliminary data.</text>
</comment>
<feature type="domain" description="SLH" evidence="14">
    <location>
        <begin position="535"/>
        <end position="598"/>
    </location>
</feature>
<dbReference type="InterPro" id="IPR023828">
    <property type="entry name" value="Peptidase_S8_Ser-AS"/>
</dbReference>
<dbReference type="Gene3D" id="3.40.50.200">
    <property type="entry name" value="Peptidase S8/S53 domain"/>
    <property type="match status" value="1"/>
</dbReference>
<dbReference type="PROSITE" id="PS00138">
    <property type="entry name" value="SUBTILASE_SER"/>
    <property type="match status" value="1"/>
</dbReference>
<dbReference type="PRINTS" id="PR00723">
    <property type="entry name" value="SUBTILISIN"/>
</dbReference>
<comment type="subcellular location">
    <subcellularLocation>
        <location evidence="2">Secreted</location>
    </subcellularLocation>
</comment>
<organism evidence="15 16">
    <name type="scientific">Bacillus carboniphilus</name>
    <dbReference type="NCBI Taxonomy" id="86663"/>
    <lineage>
        <taxon>Bacteria</taxon>
        <taxon>Bacillati</taxon>
        <taxon>Bacillota</taxon>
        <taxon>Bacilli</taxon>
        <taxon>Bacillales</taxon>
        <taxon>Bacillaceae</taxon>
        <taxon>Bacillus</taxon>
    </lineage>
</organism>
<dbReference type="InterPro" id="IPR022398">
    <property type="entry name" value="Peptidase_S8_His-AS"/>
</dbReference>
<gene>
    <name evidence="15" type="ORF">GCM10008967_02740</name>
</gene>
<evidence type="ECO:0000256" key="1">
    <source>
        <dbReference type="ARBA" id="ARBA00001913"/>
    </source>
</evidence>
<keyword evidence="8 11" id="KW-0378">Hydrolase</keyword>
<keyword evidence="5 11" id="KW-0645">Protease</keyword>
<dbReference type="CDD" id="cd07477">
    <property type="entry name" value="Peptidases_S8_Subtilisin_subset"/>
    <property type="match status" value="1"/>
</dbReference>
<evidence type="ECO:0000256" key="3">
    <source>
        <dbReference type="ARBA" id="ARBA00011073"/>
    </source>
</evidence>
<evidence type="ECO:0000256" key="5">
    <source>
        <dbReference type="ARBA" id="ARBA00022670"/>
    </source>
</evidence>
<comment type="similarity">
    <text evidence="3 11 12">Belongs to the peptidase S8 family.</text>
</comment>
<evidence type="ECO:0000256" key="8">
    <source>
        <dbReference type="ARBA" id="ARBA00022801"/>
    </source>
</evidence>
<evidence type="ECO:0000256" key="6">
    <source>
        <dbReference type="ARBA" id="ARBA00022723"/>
    </source>
</evidence>
<accession>A0ABN0VSA7</accession>
<evidence type="ECO:0000256" key="11">
    <source>
        <dbReference type="PROSITE-ProRule" id="PRU01240"/>
    </source>
</evidence>
<feature type="signal peptide" evidence="13">
    <location>
        <begin position="1"/>
        <end position="25"/>
    </location>
</feature>
<dbReference type="PROSITE" id="PS51272">
    <property type="entry name" value="SLH"/>
    <property type="match status" value="3"/>
</dbReference>
<comment type="cofactor">
    <cofactor evidence="1">
        <name>Ca(2+)</name>
        <dbReference type="ChEBI" id="CHEBI:29108"/>
    </cofactor>
</comment>
<dbReference type="InterPro" id="IPR001119">
    <property type="entry name" value="SLH_dom"/>
</dbReference>